<evidence type="ECO:0000259" key="4">
    <source>
        <dbReference type="PROSITE" id="PS50949"/>
    </source>
</evidence>
<evidence type="ECO:0000256" key="3">
    <source>
        <dbReference type="ARBA" id="ARBA00023163"/>
    </source>
</evidence>
<dbReference type="SUPFAM" id="SSF48008">
    <property type="entry name" value="GntR ligand-binding domain-like"/>
    <property type="match status" value="1"/>
</dbReference>
<dbReference type="Gene3D" id="1.20.120.530">
    <property type="entry name" value="GntR ligand-binding domain-like"/>
    <property type="match status" value="1"/>
</dbReference>
<sequence length="234" mass="26861">MRGAEPRNNSSQRVFMSSGVKAFEQYLSDALGSGRLAPGDRLPPERSWCEQFGISRGTVRRVLGRLRERGLITQIKGSGTFVTGTVQDHADDGKLYTSPAELMEARLLIEPLMPALIVKNANAHDFRGMEECLLRSEQAESVQEFERWDGELHRSFAQATHNSLFLHILELTNRVREEAEWGRLKRQSLTPERMRQYKDQHRAIYEALLNRDLNEARAQMLRHLEQIQSNLFDG</sequence>
<organism evidence="5 6">
    <name type="scientific">Candidimonas nitroreducens</name>
    <dbReference type="NCBI Taxonomy" id="683354"/>
    <lineage>
        <taxon>Bacteria</taxon>
        <taxon>Pseudomonadati</taxon>
        <taxon>Pseudomonadota</taxon>
        <taxon>Betaproteobacteria</taxon>
        <taxon>Burkholderiales</taxon>
        <taxon>Alcaligenaceae</taxon>
        <taxon>Candidimonas</taxon>
    </lineage>
</organism>
<dbReference type="GO" id="GO:0003677">
    <property type="term" value="F:DNA binding"/>
    <property type="evidence" value="ECO:0007669"/>
    <property type="project" value="UniProtKB-KW"/>
</dbReference>
<dbReference type="Gene3D" id="1.10.10.10">
    <property type="entry name" value="Winged helix-like DNA-binding domain superfamily/Winged helix DNA-binding domain"/>
    <property type="match status" value="1"/>
</dbReference>
<dbReference type="Pfam" id="PF00392">
    <property type="entry name" value="GntR"/>
    <property type="match status" value="1"/>
</dbReference>
<dbReference type="InterPro" id="IPR036390">
    <property type="entry name" value="WH_DNA-bd_sf"/>
</dbReference>
<dbReference type="GO" id="GO:0003700">
    <property type="term" value="F:DNA-binding transcription factor activity"/>
    <property type="evidence" value="ECO:0007669"/>
    <property type="project" value="InterPro"/>
</dbReference>
<accession>A0A225LXG2</accession>
<dbReference type="SMART" id="SM00345">
    <property type="entry name" value="HTH_GNTR"/>
    <property type="match status" value="1"/>
</dbReference>
<keyword evidence="2" id="KW-0238">DNA-binding</keyword>
<reference evidence="6" key="1">
    <citation type="submission" date="2017-06" db="EMBL/GenBank/DDBJ databases">
        <title>Herbaspirillum phytohormonus sp. nov., isolated from the root nodule of Robinia pseudoacacia in lead-zinc mine.</title>
        <authorList>
            <person name="Fan M."/>
            <person name="Lin Y."/>
        </authorList>
    </citation>
    <scope>NUCLEOTIDE SEQUENCE [LARGE SCALE GENOMIC DNA]</scope>
    <source>
        <strain evidence="6">SC-089</strain>
    </source>
</reference>
<dbReference type="InterPro" id="IPR011711">
    <property type="entry name" value="GntR_C"/>
</dbReference>
<dbReference type="PRINTS" id="PR00035">
    <property type="entry name" value="HTHGNTR"/>
</dbReference>
<dbReference type="Proteomes" id="UP000214603">
    <property type="component" value="Unassembled WGS sequence"/>
</dbReference>
<evidence type="ECO:0000256" key="1">
    <source>
        <dbReference type="ARBA" id="ARBA00023015"/>
    </source>
</evidence>
<feature type="domain" description="HTH gntR-type" evidence="4">
    <location>
        <begin position="17"/>
        <end position="85"/>
    </location>
</feature>
<dbReference type="PANTHER" id="PTHR43537:SF5">
    <property type="entry name" value="UXU OPERON TRANSCRIPTIONAL REGULATOR"/>
    <property type="match status" value="1"/>
</dbReference>
<keyword evidence="3" id="KW-0804">Transcription</keyword>
<keyword evidence="1" id="KW-0805">Transcription regulation</keyword>
<name>A0A225LXG2_9BURK</name>
<dbReference type="InterPro" id="IPR008920">
    <property type="entry name" value="TF_FadR/GntR_C"/>
</dbReference>
<dbReference type="PANTHER" id="PTHR43537">
    <property type="entry name" value="TRANSCRIPTIONAL REGULATOR, GNTR FAMILY"/>
    <property type="match status" value="1"/>
</dbReference>
<dbReference type="EMBL" id="NJIH01000019">
    <property type="protein sequence ID" value="OWT53736.1"/>
    <property type="molecule type" value="Genomic_DNA"/>
</dbReference>
<dbReference type="CDD" id="cd07377">
    <property type="entry name" value="WHTH_GntR"/>
    <property type="match status" value="1"/>
</dbReference>
<proteinExistence type="predicted"/>
<evidence type="ECO:0000313" key="5">
    <source>
        <dbReference type="EMBL" id="OWT53736.1"/>
    </source>
</evidence>
<dbReference type="AlphaFoldDB" id="A0A225LXG2"/>
<protein>
    <submittedName>
        <fullName evidence="5">GntR family transcriptional regulator</fullName>
    </submittedName>
</protein>
<dbReference type="SMART" id="SM00895">
    <property type="entry name" value="FCD"/>
    <property type="match status" value="1"/>
</dbReference>
<dbReference type="SUPFAM" id="SSF46785">
    <property type="entry name" value="Winged helix' DNA-binding domain"/>
    <property type="match status" value="1"/>
</dbReference>
<dbReference type="Pfam" id="PF07729">
    <property type="entry name" value="FCD"/>
    <property type="match status" value="1"/>
</dbReference>
<dbReference type="InterPro" id="IPR036388">
    <property type="entry name" value="WH-like_DNA-bd_sf"/>
</dbReference>
<evidence type="ECO:0000256" key="2">
    <source>
        <dbReference type="ARBA" id="ARBA00023125"/>
    </source>
</evidence>
<evidence type="ECO:0000313" key="6">
    <source>
        <dbReference type="Proteomes" id="UP000214603"/>
    </source>
</evidence>
<keyword evidence="6" id="KW-1185">Reference proteome</keyword>
<gene>
    <name evidence="5" type="ORF">CEY11_23735</name>
</gene>
<comment type="caution">
    <text evidence="5">The sequence shown here is derived from an EMBL/GenBank/DDBJ whole genome shotgun (WGS) entry which is preliminary data.</text>
</comment>
<dbReference type="PROSITE" id="PS50949">
    <property type="entry name" value="HTH_GNTR"/>
    <property type="match status" value="1"/>
</dbReference>
<dbReference type="InterPro" id="IPR000524">
    <property type="entry name" value="Tscrpt_reg_HTH_GntR"/>
</dbReference>